<evidence type="ECO:0000313" key="1">
    <source>
        <dbReference type="EMBL" id="GME23805.1"/>
    </source>
</evidence>
<dbReference type="Proteomes" id="UP001165186">
    <property type="component" value="Unassembled WGS sequence"/>
</dbReference>
<sequence length="78" mass="8728">MLVDDADAVLLKKWVVKRLEDISDADSDVLADYVLALVRSEDPDEQVKSNCLENLEDFLRDRNVASSSFKCAALTLLI</sequence>
<evidence type="ECO:0000313" key="2">
    <source>
        <dbReference type="Proteomes" id="UP001165186"/>
    </source>
</evidence>
<accession>A0ACB5RTE0</accession>
<dbReference type="EMBL" id="BSXG01000009">
    <property type="protein sequence ID" value="GME23805.1"/>
    <property type="molecule type" value="Genomic_DNA"/>
</dbReference>
<keyword evidence="2" id="KW-1185">Reference proteome</keyword>
<reference evidence="1" key="1">
    <citation type="submission" date="2024-09" db="EMBL/GenBank/DDBJ databases">
        <title>Draft Genome Sequences of Neofusicoccum parvum.</title>
        <authorList>
            <person name="Ashida A."/>
            <person name="Camagna M."/>
            <person name="Tanaka A."/>
            <person name="Takemoto D."/>
        </authorList>
    </citation>
    <scope>NUCLEOTIDE SEQUENCE</scope>
    <source>
        <strain evidence="1">PPO83</strain>
    </source>
</reference>
<organism evidence="1 2">
    <name type="scientific">Neofusicoccum parvum</name>
    <dbReference type="NCBI Taxonomy" id="310453"/>
    <lineage>
        <taxon>Eukaryota</taxon>
        <taxon>Fungi</taxon>
        <taxon>Dikarya</taxon>
        <taxon>Ascomycota</taxon>
        <taxon>Pezizomycotina</taxon>
        <taxon>Dothideomycetes</taxon>
        <taxon>Dothideomycetes incertae sedis</taxon>
        <taxon>Botryosphaeriales</taxon>
        <taxon>Botryosphaeriaceae</taxon>
        <taxon>Neofusicoccum</taxon>
    </lineage>
</organism>
<name>A0ACB5RTE0_9PEZI</name>
<gene>
    <name evidence="1" type="primary">g8542</name>
    <name evidence="1" type="ORF">NpPPO83_00008542</name>
</gene>
<protein>
    <submittedName>
        <fullName evidence="1">CCCH zinc finger and RRM domain-containing protein</fullName>
    </submittedName>
</protein>
<proteinExistence type="predicted"/>
<comment type="caution">
    <text evidence="1">The sequence shown here is derived from an EMBL/GenBank/DDBJ whole genome shotgun (WGS) entry which is preliminary data.</text>
</comment>